<dbReference type="GO" id="GO:0003677">
    <property type="term" value="F:DNA binding"/>
    <property type="evidence" value="ECO:0007669"/>
    <property type="project" value="UniProtKB-KW"/>
</dbReference>
<dbReference type="Proteomes" id="UP001558713">
    <property type="component" value="Unassembled WGS sequence"/>
</dbReference>
<dbReference type="Gene3D" id="3.40.50.2300">
    <property type="match status" value="1"/>
</dbReference>
<keyword evidence="4" id="KW-0238">DNA-binding</keyword>
<dbReference type="FunFam" id="1.10.10.60:FF:000007">
    <property type="entry name" value="Two-component response regulator"/>
    <property type="match status" value="1"/>
</dbReference>
<evidence type="ECO:0000259" key="10">
    <source>
        <dbReference type="PROSITE" id="PS50110"/>
    </source>
</evidence>
<protein>
    <submittedName>
        <fullName evidence="11">Two-component response regulator ARR20</fullName>
    </submittedName>
</protein>
<keyword evidence="3" id="KW-0805">Transcription regulation</keyword>
<keyword evidence="5" id="KW-0804">Transcription</keyword>
<comment type="subcellular location">
    <subcellularLocation>
        <location evidence="1">Nucleus</location>
    </subcellularLocation>
</comment>
<dbReference type="GO" id="GO:0000160">
    <property type="term" value="P:phosphorelay signal transduction system"/>
    <property type="evidence" value="ECO:0007669"/>
    <property type="project" value="UniProtKB-KW"/>
</dbReference>
<evidence type="ECO:0000256" key="2">
    <source>
        <dbReference type="ARBA" id="ARBA00023012"/>
    </source>
</evidence>
<organism evidence="11 12">
    <name type="scientific">Cardamine amara subsp. amara</name>
    <dbReference type="NCBI Taxonomy" id="228776"/>
    <lineage>
        <taxon>Eukaryota</taxon>
        <taxon>Viridiplantae</taxon>
        <taxon>Streptophyta</taxon>
        <taxon>Embryophyta</taxon>
        <taxon>Tracheophyta</taxon>
        <taxon>Spermatophyta</taxon>
        <taxon>Magnoliopsida</taxon>
        <taxon>eudicotyledons</taxon>
        <taxon>Gunneridae</taxon>
        <taxon>Pentapetalae</taxon>
        <taxon>rosids</taxon>
        <taxon>malvids</taxon>
        <taxon>Brassicales</taxon>
        <taxon>Brassicaceae</taxon>
        <taxon>Cardamineae</taxon>
        <taxon>Cardamine</taxon>
    </lineage>
</organism>
<dbReference type="PANTHER" id="PTHR43874:SF82">
    <property type="entry name" value="TWO-COMPONENT RESPONSE REGULATOR ARR20-RELATED"/>
    <property type="match status" value="1"/>
</dbReference>
<evidence type="ECO:0000256" key="7">
    <source>
        <dbReference type="ARBA" id="ARBA00061767"/>
    </source>
</evidence>
<dbReference type="PROSITE" id="PS50110">
    <property type="entry name" value="RESPONSE_REGULATORY"/>
    <property type="match status" value="1"/>
</dbReference>
<dbReference type="EMBL" id="JBANAX010000683">
    <property type="protein sequence ID" value="KAL1197832.1"/>
    <property type="molecule type" value="Genomic_DNA"/>
</dbReference>
<evidence type="ECO:0000256" key="9">
    <source>
        <dbReference type="SAM" id="MobiDB-lite"/>
    </source>
</evidence>
<dbReference type="CDD" id="cd17584">
    <property type="entry name" value="REC_typeB_ARR-like"/>
    <property type="match status" value="1"/>
</dbReference>
<feature type="domain" description="Response regulatory" evidence="10">
    <location>
        <begin position="42"/>
        <end position="157"/>
    </location>
</feature>
<keyword evidence="12" id="KW-1185">Reference proteome</keyword>
<dbReference type="InterPro" id="IPR045279">
    <property type="entry name" value="ARR-like"/>
</dbReference>
<dbReference type="AlphaFoldDB" id="A0ABD0ZTD4"/>
<dbReference type="NCBIfam" id="TIGR01557">
    <property type="entry name" value="myb_SHAQKYF"/>
    <property type="match status" value="1"/>
</dbReference>
<evidence type="ECO:0000313" key="11">
    <source>
        <dbReference type="EMBL" id="KAL1197832.1"/>
    </source>
</evidence>
<evidence type="ECO:0000313" key="12">
    <source>
        <dbReference type="Proteomes" id="UP001558713"/>
    </source>
</evidence>
<dbReference type="SMART" id="SM00448">
    <property type="entry name" value="REC"/>
    <property type="match status" value="1"/>
</dbReference>
<evidence type="ECO:0000256" key="4">
    <source>
        <dbReference type="ARBA" id="ARBA00023125"/>
    </source>
</evidence>
<comment type="subunit">
    <text evidence="7">Binds the target DNA as a monomer.</text>
</comment>
<dbReference type="Gene3D" id="1.10.10.60">
    <property type="entry name" value="Homeodomain-like"/>
    <property type="match status" value="1"/>
</dbReference>
<dbReference type="Pfam" id="PF00072">
    <property type="entry name" value="Response_reg"/>
    <property type="match status" value="1"/>
</dbReference>
<dbReference type="InterPro" id="IPR001005">
    <property type="entry name" value="SANT/Myb"/>
</dbReference>
<dbReference type="InterPro" id="IPR009057">
    <property type="entry name" value="Homeodomain-like_sf"/>
</dbReference>
<dbReference type="SUPFAM" id="SSF46689">
    <property type="entry name" value="Homeodomain-like"/>
    <property type="match status" value="1"/>
</dbReference>
<keyword evidence="2" id="KW-0902">Two-component regulatory system</keyword>
<name>A0ABD0ZTD4_CARAN</name>
<dbReference type="GO" id="GO:0005634">
    <property type="term" value="C:nucleus"/>
    <property type="evidence" value="ECO:0007669"/>
    <property type="project" value="UniProtKB-SubCell"/>
</dbReference>
<dbReference type="PANTHER" id="PTHR43874">
    <property type="entry name" value="TWO-COMPONENT RESPONSE REGULATOR"/>
    <property type="match status" value="1"/>
</dbReference>
<reference evidence="11 12" key="1">
    <citation type="submission" date="2024-04" db="EMBL/GenBank/DDBJ databases">
        <title>Genome assembly C_amara_ONT_v2.</title>
        <authorList>
            <person name="Yant L."/>
            <person name="Moore C."/>
            <person name="Slenker M."/>
        </authorList>
    </citation>
    <scope>NUCLEOTIDE SEQUENCE [LARGE SCALE GENOMIC DNA]</scope>
    <source>
        <tissue evidence="11">Leaf</tissue>
    </source>
</reference>
<dbReference type="SUPFAM" id="SSF52172">
    <property type="entry name" value="CheY-like"/>
    <property type="match status" value="1"/>
</dbReference>
<proteinExistence type="predicted"/>
<feature type="region of interest" description="Disordered" evidence="9">
    <location>
        <begin position="167"/>
        <end position="211"/>
    </location>
</feature>
<dbReference type="InterPro" id="IPR011006">
    <property type="entry name" value="CheY-like_superfamily"/>
</dbReference>
<gene>
    <name evidence="11" type="ORF">V5N11_027478</name>
</gene>
<feature type="modified residue" description="4-aspartylphosphate" evidence="8">
    <location>
        <position position="93"/>
    </location>
</feature>
<evidence type="ECO:0000256" key="5">
    <source>
        <dbReference type="ARBA" id="ARBA00023163"/>
    </source>
</evidence>
<comment type="caution">
    <text evidence="11">The sequence shown here is derived from an EMBL/GenBank/DDBJ whole genome shotgun (WGS) entry which is preliminary data.</text>
</comment>
<keyword evidence="6" id="KW-0539">Nucleus</keyword>
<evidence type="ECO:0000256" key="6">
    <source>
        <dbReference type="ARBA" id="ARBA00023242"/>
    </source>
</evidence>
<dbReference type="FunFam" id="3.40.50.2300:FF:000206">
    <property type="entry name" value="Two-component response regulator-like APRR2"/>
    <property type="match status" value="1"/>
</dbReference>
<dbReference type="InterPro" id="IPR001789">
    <property type="entry name" value="Sig_transdc_resp-reg_receiver"/>
</dbReference>
<sequence>MSVSSNRLDESFRKLLQEEVAFDDEIESPIDDDEEFSTTSIRVLVVDADSNSLSFMKNLMTQFSYQVTNYESGEEAISFLKKSKHEIDLVIWDFHMPDMNGLDALNTIVKEMYLPVVIMSNDHRKETVMKSIKYGACDFLVKPVSKEVVAVLWQHVFRKRIAKSGLDKPDRSDMVESDSDGDELYQSNEEGSKNNSDQKGDKSPSKKSRMTWTAELHHKFEVAVAKIGSLENAFPKQILKLMQEEMNVQGLTRNNVASHLQKYRLNNIKKTRMETQEDIGWRNAGHNTVSNPLLNSGINLHARGSYQAAVNAPIQYPPSSYMPMNNNNDFITNNMPFFENFQLPQQQYYSSLQLPSVLSKQEHGHMSSSAMENSGQLIYNTSLPYEHNEYFPTGNWSI</sequence>
<accession>A0ABD0ZTD4</accession>
<evidence type="ECO:0000256" key="1">
    <source>
        <dbReference type="ARBA" id="ARBA00004123"/>
    </source>
</evidence>
<dbReference type="InterPro" id="IPR006447">
    <property type="entry name" value="Myb_dom_plants"/>
</dbReference>
<feature type="compositionally biased region" description="Basic and acidic residues" evidence="9">
    <location>
        <begin position="190"/>
        <end position="204"/>
    </location>
</feature>
<keyword evidence="8" id="KW-0597">Phosphoprotein</keyword>
<dbReference type="Pfam" id="PF00249">
    <property type="entry name" value="Myb_DNA-binding"/>
    <property type="match status" value="1"/>
</dbReference>
<evidence type="ECO:0000256" key="8">
    <source>
        <dbReference type="PROSITE-ProRule" id="PRU00169"/>
    </source>
</evidence>
<evidence type="ECO:0000256" key="3">
    <source>
        <dbReference type="ARBA" id="ARBA00023015"/>
    </source>
</evidence>